<dbReference type="Proteomes" id="UP000011528">
    <property type="component" value="Unassembled WGS sequence"/>
</dbReference>
<feature type="binding site" evidence="5">
    <location>
        <position position="6"/>
    </location>
    <ligand>
        <name>Mg(2+)</name>
        <dbReference type="ChEBI" id="CHEBI:18420"/>
    </ligand>
</feature>
<dbReference type="AlphaFoldDB" id="M0PP25"/>
<protein>
    <recommendedName>
        <fullName evidence="5">Ribonuclease VapC</fullName>
        <shortName evidence="5">RNase VapC</shortName>
        <ecNumber evidence="5">3.1.-.-</ecNumber>
    </recommendedName>
    <alternativeName>
        <fullName evidence="5">Putative toxin VapC</fullName>
    </alternativeName>
</protein>
<proteinExistence type="inferred from homology"/>
<keyword evidence="5" id="KW-0800">Toxin</keyword>
<comment type="cofactor">
    <cofactor evidence="5">
        <name>Mg(2+)</name>
        <dbReference type="ChEBI" id="CHEBI:18420"/>
    </cofactor>
</comment>
<accession>M0PP25</accession>
<comment type="function">
    <text evidence="5">Toxic component of a toxin-antitoxin (TA) system. An RNase.</text>
</comment>
<dbReference type="Gene3D" id="3.40.50.1010">
    <property type="entry name" value="5'-nuclease"/>
    <property type="match status" value="1"/>
</dbReference>
<dbReference type="GO" id="GO:0004540">
    <property type="term" value="F:RNA nuclease activity"/>
    <property type="evidence" value="ECO:0007669"/>
    <property type="project" value="InterPro"/>
</dbReference>
<keyword evidence="2 5" id="KW-0540">Nuclease</keyword>
<dbReference type="EMBL" id="AOJJ01000042">
    <property type="protein sequence ID" value="EMA71752.1"/>
    <property type="molecule type" value="Genomic_DNA"/>
</dbReference>
<dbReference type="GO" id="GO:0090729">
    <property type="term" value="F:toxin activity"/>
    <property type="evidence" value="ECO:0007669"/>
    <property type="project" value="UniProtKB-KW"/>
</dbReference>
<comment type="similarity">
    <text evidence="5">Belongs to the PINc/VapC protein family.</text>
</comment>
<dbReference type="STRING" id="1230455.C462_05153"/>
<reference evidence="7 8" key="1">
    <citation type="journal article" date="2014" name="PLoS Genet.">
        <title>Phylogenetically driven sequencing of extremely halophilic archaea reveals strategies for static and dynamic osmo-response.</title>
        <authorList>
            <person name="Becker E.A."/>
            <person name="Seitzer P.M."/>
            <person name="Tritt A."/>
            <person name="Larsen D."/>
            <person name="Krusor M."/>
            <person name="Yao A.I."/>
            <person name="Wu D."/>
            <person name="Madern D."/>
            <person name="Eisen J.A."/>
            <person name="Darling A.E."/>
            <person name="Facciotti M.T."/>
        </authorList>
    </citation>
    <scope>NUCLEOTIDE SEQUENCE [LARGE SCALE GENOMIC DNA]</scope>
    <source>
        <strain evidence="7 8">JCM 13916</strain>
    </source>
</reference>
<comment type="caution">
    <text evidence="7">The sequence shown here is derived from an EMBL/GenBank/DDBJ whole genome shotgun (WGS) entry which is preliminary data.</text>
</comment>
<evidence type="ECO:0000259" key="6">
    <source>
        <dbReference type="SMART" id="SM00670"/>
    </source>
</evidence>
<dbReference type="EC" id="3.1.-.-" evidence="5"/>
<gene>
    <name evidence="5" type="primary">vapC</name>
    <name evidence="7" type="ORF">C462_05153</name>
</gene>
<evidence type="ECO:0000256" key="2">
    <source>
        <dbReference type="ARBA" id="ARBA00022722"/>
    </source>
</evidence>
<keyword evidence="5" id="KW-0460">Magnesium</keyword>
<dbReference type="PANTHER" id="PTHR39664:SF2">
    <property type="entry name" value="NUCLEIC ACID-BINDING PROTEIN, CONTAINING PIN DOMAIN-RELATED"/>
    <property type="match status" value="1"/>
</dbReference>
<sequence>MRSFLDTNVLVAAVTRDTDRSDAAVTVLNEAEEPYTSMLNLMELRTVLAKKKRIERERVRQIEQRIASRTTVTFPDASDFVDANEIQGETLLYPMDAMILSAADAVDAELVTFDAELREYGAKTPTEMI</sequence>
<keyword evidence="4 5" id="KW-0378">Hydrolase</keyword>
<evidence type="ECO:0000313" key="8">
    <source>
        <dbReference type="Proteomes" id="UP000011528"/>
    </source>
</evidence>
<dbReference type="PATRIC" id="fig|1230455.3.peg.971"/>
<dbReference type="InterPro" id="IPR002716">
    <property type="entry name" value="PIN_dom"/>
</dbReference>
<evidence type="ECO:0000256" key="5">
    <source>
        <dbReference type="HAMAP-Rule" id="MF_00265"/>
    </source>
</evidence>
<feature type="binding site" evidence="5">
    <location>
        <position position="96"/>
    </location>
    <ligand>
        <name>Mg(2+)</name>
        <dbReference type="ChEBI" id="CHEBI:18420"/>
    </ligand>
</feature>
<evidence type="ECO:0000313" key="7">
    <source>
        <dbReference type="EMBL" id="EMA71752.1"/>
    </source>
</evidence>
<keyword evidence="3 5" id="KW-0479">Metal-binding</keyword>
<dbReference type="GO" id="GO:0000287">
    <property type="term" value="F:magnesium ion binding"/>
    <property type="evidence" value="ECO:0007669"/>
    <property type="project" value="UniProtKB-UniRule"/>
</dbReference>
<dbReference type="RefSeq" id="WP_007994180.1">
    <property type="nucleotide sequence ID" value="NZ_AOJJ01000042.1"/>
</dbReference>
<dbReference type="HAMAP" id="MF_00265">
    <property type="entry name" value="VapC_Nob1"/>
    <property type="match status" value="1"/>
</dbReference>
<dbReference type="PANTHER" id="PTHR39664">
    <property type="match status" value="1"/>
</dbReference>
<name>M0PP25_9EURY</name>
<feature type="domain" description="PIN" evidence="6">
    <location>
        <begin position="1"/>
        <end position="119"/>
    </location>
</feature>
<dbReference type="InterPro" id="IPR029060">
    <property type="entry name" value="PIN-like_dom_sf"/>
</dbReference>
<evidence type="ECO:0000256" key="3">
    <source>
        <dbReference type="ARBA" id="ARBA00022723"/>
    </source>
</evidence>
<dbReference type="InterPro" id="IPR022907">
    <property type="entry name" value="VapC_family"/>
</dbReference>
<evidence type="ECO:0000256" key="1">
    <source>
        <dbReference type="ARBA" id="ARBA00022649"/>
    </source>
</evidence>
<keyword evidence="1 5" id="KW-1277">Toxin-antitoxin system</keyword>
<dbReference type="SUPFAM" id="SSF88723">
    <property type="entry name" value="PIN domain-like"/>
    <property type="match status" value="1"/>
</dbReference>
<dbReference type="SMART" id="SM00670">
    <property type="entry name" value="PINc"/>
    <property type="match status" value="1"/>
</dbReference>
<evidence type="ECO:0000256" key="4">
    <source>
        <dbReference type="ARBA" id="ARBA00022801"/>
    </source>
</evidence>
<dbReference type="GO" id="GO:0016787">
    <property type="term" value="F:hydrolase activity"/>
    <property type="evidence" value="ECO:0007669"/>
    <property type="project" value="UniProtKB-KW"/>
</dbReference>
<dbReference type="Pfam" id="PF01850">
    <property type="entry name" value="PIN"/>
    <property type="match status" value="1"/>
</dbReference>
<organism evidence="7 8">
    <name type="scientific">Halorubrum distributum JCM 13916</name>
    <dbReference type="NCBI Taxonomy" id="1230455"/>
    <lineage>
        <taxon>Archaea</taxon>
        <taxon>Methanobacteriati</taxon>
        <taxon>Methanobacteriota</taxon>
        <taxon>Stenosarchaea group</taxon>
        <taxon>Halobacteria</taxon>
        <taxon>Halobacteriales</taxon>
        <taxon>Haloferacaceae</taxon>
        <taxon>Halorubrum</taxon>
        <taxon>Halorubrum distributum group</taxon>
    </lineage>
</organism>